<dbReference type="Gene3D" id="2.60.120.330">
    <property type="entry name" value="B-lactam Antibiotic, Isopenicillin N Synthase, Chain"/>
    <property type="match status" value="2"/>
</dbReference>
<evidence type="ECO:0000256" key="3">
    <source>
        <dbReference type="RuleBase" id="RU003682"/>
    </source>
</evidence>
<comment type="caution">
    <text evidence="5">The sequence shown here is derived from an EMBL/GenBank/DDBJ whole genome shotgun (WGS) entry which is preliminary data.</text>
</comment>
<dbReference type="GO" id="GO:0046872">
    <property type="term" value="F:metal ion binding"/>
    <property type="evidence" value="ECO:0007669"/>
    <property type="project" value="UniProtKB-KW"/>
</dbReference>
<sequence length="255" mass="28196">MAEAEAEPLGPFEIQPQPMTVQEIAAIGGKEVLERYIRRADDSGGGALDVCFPVLGVPIIDLQLLASSSSTAINHGITGEFLDTEQEVARQFFALRSEEKKKYTREIGSIEGYGNDMILSENQTIDWTPDLVLGVKPHADGSAITMLLQDKEVEGLQVLKDDQWFNVPVVPQALLINVGDQVEIMTNGIFKSPLHRVVTNTERERITLAVICSPHPDQEIQPVEDLINETNPRLYCCDVDAPHGATEIKTRRSHQ</sequence>
<name>A0A6A2ZHY7_HIBSY</name>
<reference evidence="5" key="1">
    <citation type="submission" date="2019-09" db="EMBL/GenBank/DDBJ databases">
        <title>Draft genome information of white flower Hibiscus syriacus.</title>
        <authorList>
            <person name="Kim Y.-M."/>
        </authorList>
    </citation>
    <scope>NUCLEOTIDE SEQUENCE [LARGE SCALE GENOMIC DNA]</scope>
    <source>
        <strain evidence="5">YM2019G1</strain>
    </source>
</reference>
<dbReference type="InterPro" id="IPR027443">
    <property type="entry name" value="IPNS-like_sf"/>
</dbReference>
<evidence type="ECO:0000256" key="2">
    <source>
        <dbReference type="ARBA" id="ARBA00023004"/>
    </source>
</evidence>
<dbReference type="PANTHER" id="PTHR47991">
    <property type="entry name" value="OXOGLUTARATE/IRON-DEPENDENT DIOXYGENASE"/>
    <property type="match status" value="1"/>
</dbReference>
<keyword evidence="6" id="KW-1185">Reference proteome</keyword>
<proteinExistence type="inferred from homology"/>
<comment type="similarity">
    <text evidence="3">Belongs to the iron/ascorbate-dependent oxidoreductase family.</text>
</comment>
<organism evidence="5 6">
    <name type="scientific">Hibiscus syriacus</name>
    <name type="common">Rose of Sharon</name>
    <dbReference type="NCBI Taxonomy" id="106335"/>
    <lineage>
        <taxon>Eukaryota</taxon>
        <taxon>Viridiplantae</taxon>
        <taxon>Streptophyta</taxon>
        <taxon>Embryophyta</taxon>
        <taxon>Tracheophyta</taxon>
        <taxon>Spermatophyta</taxon>
        <taxon>Magnoliopsida</taxon>
        <taxon>eudicotyledons</taxon>
        <taxon>Gunneridae</taxon>
        <taxon>Pentapetalae</taxon>
        <taxon>rosids</taxon>
        <taxon>malvids</taxon>
        <taxon>Malvales</taxon>
        <taxon>Malvaceae</taxon>
        <taxon>Malvoideae</taxon>
        <taxon>Hibiscus</taxon>
    </lineage>
</organism>
<dbReference type="InterPro" id="IPR050295">
    <property type="entry name" value="Plant_2OG-oxidoreductases"/>
</dbReference>
<dbReference type="Pfam" id="PF03171">
    <property type="entry name" value="2OG-FeII_Oxy"/>
    <property type="match status" value="1"/>
</dbReference>
<evidence type="ECO:0000313" key="6">
    <source>
        <dbReference type="Proteomes" id="UP000436088"/>
    </source>
</evidence>
<keyword evidence="3" id="KW-0560">Oxidoreductase</keyword>
<dbReference type="InterPro" id="IPR044861">
    <property type="entry name" value="IPNS-like_FE2OG_OXY"/>
</dbReference>
<protein>
    <submittedName>
        <fullName evidence="5">2-oxoglutarate and Fe(II)-dependent oxygenase superfamily protein isoform 1</fullName>
    </submittedName>
</protein>
<dbReference type="InterPro" id="IPR005123">
    <property type="entry name" value="Oxoglu/Fe-dep_dioxygenase_dom"/>
</dbReference>
<dbReference type="PROSITE" id="PS51471">
    <property type="entry name" value="FE2OG_OXY"/>
    <property type="match status" value="1"/>
</dbReference>
<dbReference type="SUPFAM" id="SSF51197">
    <property type="entry name" value="Clavaminate synthase-like"/>
    <property type="match status" value="1"/>
</dbReference>
<keyword evidence="2 3" id="KW-0408">Iron</keyword>
<dbReference type="AlphaFoldDB" id="A0A6A2ZHY7"/>
<accession>A0A6A2ZHY7</accession>
<evidence type="ECO:0000313" key="5">
    <source>
        <dbReference type="EMBL" id="KAE8690959.1"/>
    </source>
</evidence>
<gene>
    <name evidence="5" type="ORF">F3Y22_tig00110893pilonHSYRG00801</name>
</gene>
<dbReference type="GO" id="GO:0016491">
    <property type="term" value="F:oxidoreductase activity"/>
    <property type="evidence" value="ECO:0007669"/>
    <property type="project" value="UniProtKB-KW"/>
</dbReference>
<evidence type="ECO:0000259" key="4">
    <source>
        <dbReference type="PROSITE" id="PS51471"/>
    </source>
</evidence>
<feature type="domain" description="Fe2OG dioxygenase" evidence="4">
    <location>
        <begin position="114"/>
        <end position="214"/>
    </location>
</feature>
<keyword evidence="1 3" id="KW-0479">Metal-binding</keyword>
<dbReference type="Proteomes" id="UP000436088">
    <property type="component" value="Unassembled WGS sequence"/>
</dbReference>
<evidence type="ECO:0000256" key="1">
    <source>
        <dbReference type="ARBA" id="ARBA00022723"/>
    </source>
</evidence>
<dbReference type="EMBL" id="VEPZ02001150">
    <property type="protein sequence ID" value="KAE8690959.1"/>
    <property type="molecule type" value="Genomic_DNA"/>
</dbReference>